<dbReference type="InParanoid" id="A0A263D0Q3"/>
<comment type="caution">
    <text evidence="2">The sequence shown here is derived from an EMBL/GenBank/DDBJ whole genome shotgun (WGS) entry which is preliminary data.</text>
</comment>
<feature type="compositionally biased region" description="Basic and acidic residues" evidence="1">
    <location>
        <begin position="46"/>
        <end position="60"/>
    </location>
</feature>
<sequence>MTDRSCEEHTGGMRILRATGRALHRAARGVLGLANLITGVPAGESTRAKRDRDRLPRDGR</sequence>
<proteinExistence type="predicted"/>
<name>A0A263D0Q3_9PSEU</name>
<dbReference type="EMBL" id="NKYE01000016">
    <property type="protein sequence ID" value="OZM70945.1"/>
    <property type="molecule type" value="Genomic_DNA"/>
</dbReference>
<evidence type="ECO:0000256" key="1">
    <source>
        <dbReference type="SAM" id="MobiDB-lite"/>
    </source>
</evidence>
<protein>
    <submittedName>
        <fullName evidence="2">Uncharacterized protein</fullName>
    </submittedName>
</protein>
<feature type="region of interest" description="Disordered" evidence="1">
    <location>
        <begin position="41"/>
        <end position="60"/>
    </location>
</feature>
<dbReference type="AlphaFoldDB" id="A0A263D0Q3"/>
<reference evidence="2 3" key="1">
    <citation type="submission" date="2017-07" db="EMBL/GenBank/DDBJ databases">
        <title>Amycolatopsis antarcticus sp. nov., isolated from the surface of an Antarcticus brown macroalga.</title>
        <authorList>
            <person name="Wang J."/>
            <person name="Leiva S."/>
            <person name="Huang J."/>
            <person name="Huang Y."/>
        </authorList>
    </citation>
    <scope>NUCLEOTIDE SEQUENCE [LARGE SCALE GENOMIC DNA]</scope>
    <source>
        <strain evidence="2 3">AU-G6</strain>
    </source>
</reference>
<evidence type="ECO:0000313" key="2">
    <source>
        <dbReference type="EMBL" id="OZM70945.1"/>
    </source>
</evidence>
<keyword evidence="3" id="KW-1185">Reference proteome</keyword>
<accession>A0A263D0Q3</accession>
<evidence type="ECO:0000313" key="3">
    <source>
        <dbReference type="Proteomes" id="UP000242444"/>
    </source>
</evidence>
<gene>
    <name evidence="2" type="ORF">CFN78_22600</name>
</gene>
<dbReference type="Proteomes" id="UP000242444">
    <property type="component" value="Unassembled WGS sequence"/>
</dbReference>
<organism evidence="2 3">
    <name type="scientific">Amycolatopsis antarctica</name>
    <dbReference type="NCBI Taxonomy" id="1854586"/>
    <lineage>
        <taxon>Bacteria</taxon>
        <taxon>Bacillati</taxon>
        <taxon>Actinomycetota</taxon>
        <taxon>Actinomycetes</taxon>
        <taxon>Pseudonocardiales</taxon>
        <taxon>Pseudonocardiaceae</taxon>
        <taxon>Amycolatopsis</taxon>
    </lineage>
</organism>